<reference evidence="1" key="1">
    <citation type="submission" date="2021-06" db="EMBL/GenBank/DDBJ databases">
        <authorList>
            <person name="Kallberg Y."/>
            <person name="Tangrot J."/>
            <person name="Rosling A."/>
        </authorList>
    </citation>
    <scope>NUCLEOTIDE SEQUENCE</scope>
    <source>
        <strain evidence="1">MT106</strain>
    </source>
</reference>
<sequence>SLGKRWSQKTARADFRLDSPNCFLEGDVTFFQSASEFTRYTGQINQGFDWSDPNEYLFEIYDTAGIYVMTLHPNFSVNAPPGGSSSFQDDLTNIALEGVENFPNVLGYYLSIFHLPGNDLLCSAQINPAP</sequence>
<protein>
    <submittedName>
        <fullName evidence="1">12505_t:CDS:1</fullName>
    </submittedName>
</protein>
<dbReference type="AlphaFoldDB" id="A0A9N9HB25"/>
<comment type="caution">
    <text evidence="1">The sequence shown here is derived from an EMBL/GenBank/DDBJ whole genome shotgun (WGS) entry which is preliminary data.</text>
</comment>
<feature type="non-terminal residue" evidence="1">
    <location>
        <position position="1"/>
    </location>
</feature>
<evidence type="ECO:0000313" key="1">
    <source>
        <dbReference type="EMBL" id="CAG8670862.1"/>
    </source>
</evidence>
<gene>
    <name evidence="1" type="ORF">AGERDE_LOCUS12247</name>
</gene>
<keyword evidence="2" id="KW-1185">Reference proteome</keyword>
<evidence type="ECO:0000313" key="2">
    <source>
        <dbReference type="Proteomes" id="UP000789831"/>
    </source>
</evidence>
<dbReference type="Proteomes" id="UP000789831">
    <property type="component" value="Unassembled WGS sequence"/>
</dbReference>
<proteinExistence type="predicted"/>
<organism evidence="1 2">
    <name type="scientific">Ambispora gerdemannii</name>
    <dbReference type="NCBI Taxonomy" id="144530"/>
    <lineage>
        <taxon>Eukaryota</taxon>
        <taxon>Fungi</taxon>
        <taxon>Fungi incertae sedis</taxon>
        <taxon>Mucoromycota</taxon>
        <taxon>Glomeromycotina</taxon>
        <taxon>Glomeromycetes</taxon>
        <taxon>Archaeosporales</taxon>
        <taxon>Ambisporaceae</taxon>
        <taxon>Ambispora</taxon>
    </lineage>
</organism>
<name>A0A9N9HB25_9GLOM</name>
<accession>A0A9N9HB25</accession>
<dbReference type="EMBL" id="CAJVPL010007712">
    <property type="protein sequence ID" value="CAG8670862.1"/>
    <property type="molecule type" value="Genomic_DNA"/>
</dbReference>